<dbReference type="InterPro" id="IPR033411">
    <property type="entry name" value="Ribonuclease_PIN"/>
</dbReference>
<evidence type="ECO:0000256" key="1">
    <source>
        <dbReference type="ARBA" id="ARBA00005858"/>
    </source>
</evidence>
<feature type="domain" description="Ribonuclease PIN" evidence="11">
    <location>
        <begin position="17"/>
        <end position="107"/>
    </location>
</feature>
<dbReference type="InterPro" id="IPR036283">
    <property type="entry name" value="NOB1_Zf-like_sf"/>
</dbReference>
<keyword evidence="6 7" id="KW-0539">Nucleus</keyword>
<feature type="binding site" evidence="8">
    <location>
        <position position="359"/>
    </location>
    <ligand>
        <name>Zn(2+)</name>
        <dbReference type="ChEBI" id="CHEBI:29105"/>
    </ligand>
</feature>
<dbReference type="InterPro" id="IPR039907">
    <property type="entry name" value="NOB1"/>
</dbReference>
<dbReference type="GO" id="GO:0030490">
    <property type="term" value="P:maturation of SSU-rRNA"/>
    <property type="evidence" value="ECO:0007669"/>
    <property type="project" value="TreeGrafter"/>
</dbReference>
<evidence type="ECO:0000313" key="12">
    <source>
        <dbReference type="EMBL" id="RDX53894.1"/>
    </source>
</evidence>
<keyword evidence="13" id="KW-1185">Reference proteome</keyword>
<dbReference type="InterPro" id="IPR017117">
    <property type="entry name" value="Nob1_euk"/>
</dbReference>
<dbReference type="PANTHER" id="PTHR12814">
    <property type="entry name" value="RNA-BINDING PROTEIN NOB1"/>
    <property type="match status" value="1"/>
</dbReference>
<comment type="function">
    <text evidence="7">Required for the synthesis of 40S ribosome subunits. Has a role in processing 20S pre-rRNA into the mature 18S rRNA, where it is required for cleavage at the 3' end of the mature 18S rRNA (D-site). Accompanies the 20S pre-rRNA from the nucleus to the cytoplasm.</text>
</comment>
<feature type="region of interest" description="Disordered" evidence="9">
    <location>
        <begin position="480"/>
        <end position="515"/>
    </location>
</feature>
<gene>
    <name evidence="12" type="ORF">OH76DRAFT_1399053</name>
</gene>
<evidence type="ECO:0000256" key="9">
    <source>
        <dbReference type="SAM" id="MobiDB-lite"/>
    </source>
</evidence>
<evidence type="ECO:0000259" key="11">
    <source>
        <dbReference type="Pfam" id="PF17146"/>
    </source>
</evidence>
<keyword evidence="5 7" id="KW-0862">Zinc</keyword>
<feature type="domain" description="Nin one binding (NOB1) Zn-ribbon-like" evidence="10">
    <location>
        <begin position="334"/>
        <end position="411"/>
    </location>
</feature>
<dbReference type="InterPro" id="IPR014881">
    <property type="entry name" value="NOB1_Zn-bd"/>
</dbReference>
<evidence type="ECO:0000313" key="13">
    <source>
        <dbReference type="Proteomes" id="UP000256964"/>
    </source>
</evidence>
<feature type="region of interest" description="Disordered" evidence="9">
    <location>
        <begin position="429"/>
        <end position="467"/>
    </location>
</feature>
<dbReference type="GO" id="GO:0004521">
    <property type="term" value="F:RNA endonuclease activity"/>
    <property type="evidence" value="ECO:0007669"/>
    <property type="project" value="UniProtKB-UniRule"/>
</dbReference>
<dbReference type="GO" id="GO:0046872">
    <property type="term" value="F:metal ion binding"/>
    <property type="evidence" value="ECO:0007669"/>
    <property type="project" value="UniProtKB-UniRule"/>
</dbReference>
<dbReference type="Pfam" id="PF17146">
    <property type="entry name" value="PIN_6"/>
    <property type="match status" value="1"/>
</dbReference>
<feature type="compositionally biased region" description="Polar residues" evidence="9">
    <location>
        <begin position="124"/>
        <end position="150"/>
    </location>
</feature>
<dbReference type="EMBL" id="KZ857386">
    <property type="protein sequence ID" value="RDX53894.1"/>
    <property type="molecule type" value="Genomic_DNA"/>
</dbReference>
<accession>A0A371DN05</accession>
<feature type="binding site" evidence="8">
    <location>
        <position position="347"/>
    </location>
    <ligand>
        <name>Zn(2+)</name>
        <dbReference type="ChEBI" id="CHEBI:29105"/>
    </ligand>
</feature>
<feature type="compositionally biased region" description="Acidic residues" evidence="9">
    <location>
        <begin position="193"/>
        <end position="208"/>
    </location>
</feature>
<organism evidence="12 13">
    <name type="scientific">Lentinus brumalis</name>
    <dbReference type="NCBI Taxonomy" id="2498619"/>
    <lineage>
        <taxon>Eukaryota</taxon>
        <taxon>Fungi</taxon>
        <taxon>Dikarya</taxon>
        <taxon>Basidiomycota</taxon>
        <taxon>Agaricomycotina</taxon>
        <taxon>Agaricomycetes</taxon>
        <taxon>Polyporales</taxon>
        <taxon>Polyporaceae</taxon>
        <taxon>Lentinus</taxon>
    </lineage>
</organism>
<evidence type="ECO:0000256" key="4">
    <source>
        <dbReference type="ARBA" id="ARBA00022801"/>
    </source>
</evidence>
<dbReference type="PIRSF" id="PIRSF037125">
    <property type="entry name" value="D-site_20S_pre-rRNA_nuclease"/>
    <property type="match status" value="1"/>
</dbReference>
<feature type="compositionally biased region" description="Low complexity" evidence="9">
    <location>
        <begin position="223"/>
        <end position="243"/>
    </location>
</feature>
<evidence type="ECO:0000256" key="3">
    <source>
        <dbReference type="ARBA" id="ARBA00022723"/>
    </source>
</evidence>
<dbReference type="SUPFAM" id="SSF144206">
    <property type="entry name" value="NOB1 zinc finger-like"/>
    <property type="match status" value="1"/>
</dbReference>
<comment type="similarity">
    <text evidence="1 7">Belongs to the NOB1 family.</text>
</comment>
<comment type="subcellular location">
    <subcellularLocation>
        <location evidence="7">Nucleus</location>
        <location evidence="7">Nucleolus</location>
    </subcellularLocation>
</comment>
<dbReference type="Pfam" id="PF08772">
    <property type="entry name" value="Zn_ribbon_NOB1"/>
    <property type="match status" value="1"/>
</dbReference>
<dbReference type="Gene3D" id="6.20.210.10">
    <property type="entry name" value="Nin one binding (NOB1), Zn-ribbon-like"/>
    <property type="match status" value="1"/>
</dbReference>
<keyword evidence="3 7" id="KW-0479">Metal-binding</keyword>
<sequence>MASSAASSGSQPACKHLVLDAGPLLSLAPLRGLAQTYYTVPQVLDELKDKRAREHFERLGLSAGVSIEVKGPTNTSLAHVIQWAKKTGDYSVLSHADLCILALTYELDEKEKQASSSIQQQASTQGDSSVSPEVKQEASTQPSTSETLQPSGPAEGQEDAPSPEQEEQELDHREVLEGLTSDADEPPPSSTDPSEDEEESPEDIEEREPLEVELQPVRDESASDAPSAPSAPSTNPTPTDTTEPAPPKPAQEDAPVYDDPSDDDDGEGEWITPSNVALHKSRALDLLPSEGAGRKGKKQTQEPIVVGCMTADFAMQNVLLQMGLGLVGVEGKRIERVKSWVLRCHACFKICKDSSRKFCPSCGNPTLLRASVTISSPNAGPNTPAMQVHLKKNFHFKTRGTIYSIPAPKPGSSKTGPGEGLILREDQAGWQRAKKRADGKREREEKRMLNAASKSAERGQGGAILGSWMDPDWVPEILSVGAGGKGRSTRARGFEGDMPVVGYGRKNPNERKRRK</sequence>
<feature type="binding site" evidence="8">
    <location>
        <position position="362"/>
    </location>
    <ligand>
        <name>Zn(2+)</name>
        <dbReference type="ChEBI" id="CHEBI:29105"/>
    </ligand>
</feature>
<evidence type="ECO:0000256" key="7">
    <source>
        <dbReference type="PIRNR" id="PIRNR037125"/>
    </source>
</evidence>
<dbReference type="GO" id="GO:0016787">
    <property type="term" value="F:hydrolase activity"/>
    <property type="evidence" value="ECO:0007669"/>
    <property type="project" value="UniProtKB-KW"/>
</dbReference>
<evidence type="ECO:0000256" key="8">
    <source>
        <dbReference type="PIRSR" id="PIRSR037125-1"/>
    </source>
</evidence>
<dbReference type="GO" id="GO:0005730">
    <property type="term" value="C:nucleolus"/>
    <property type="evidence" value="ECO:0007669"/>
    <property type="project" value="UniProtKB-SubCell"/>
</dbReference>
<proteinExistence type="inferred from homology"/>
<dbReference type="FunFam" id="3.40.50.1010:FF:000020">
    <property type="entry name" value="20S-pre-rRNA D-site endonuclease NOB1"/>
    <property type="match status" value="1"/>
</dbReference>
<feature type="region of interest" description="Disordered" evidence="9">
    <location>
        <begin position="114"/>
        <end position="276"/>
    </location>
</feature>
<feature type="compositionally biased region" description="Low complexity" evidence="9">
    <location>
        <begin position="114"/>
        <end position="123"/>
    </location>
</feature>
<evidence type="ECO:0000259" key="10">
    <source>
        <dbReference type="Pfam" id="PF08772"/>
    </source>
</evidence>
<dbReference type="OrthoDB" id="446759at2759"/>
<keyword evidence="4" id="KW-0378">Hydrolase</keyword>
<feature type="binding site" evidence="8">
    <location>
        <position position="344"/>
    </location>
    <ligand>
        <name>Zn(2+)</name>
        <dbReference type="ChEBI" id="CHEBI:29105"/>
    </ligand>
</feature>
<dbReference type="Gene3D" id="3.40.50.1010">
    <property type="entry name" value="5'-nuclease"/>
    <property type="match status" value="1"/>
</dbReference>
<dbReference type="GO" id="GO:0030688">
    <property type="term" value="C:preribosome, small subunit precursor"/>
    <property type="evidence" value="ECO:0007669"/>
    <property type="project" value="TreeGrafter"/>
</dbReference>
<reference evidence="12 13" key="1">
    <citation type="journal article" date="2018" name="Biotechnol. Biofuels">
        <title>Integrative visual omics of the white-rot fungus Polyporus brumalis exposes the biotechnological potential of its oxidative enzymes for delignifying raw plant biomass.</title>
        <authorList>
            <person name="Miyauchi S."/>
            <person name="Rancon A."/>
            <person name="Drula E."/>
            <person name="Hage H."/>
            <person name="Chaduli D."/>
            <person name="Favel A."/>
            <person name="Grisel S."/>
            <person name="Henrissat B."/>
            <person name="Herpoel-Gimbert I."/>
            <person name="Ruiz-Duenas F.J."/>
            <person name="Chevret D."/>
            <person name="Hainaut M."/>
            <person name="Lin J."/>
            <person name="Wang M."/>
            <person name="Pangilinan J."/>
            <person name="Lipzen A."/>
            <person name="Lesage-Meessen L."/>
            <person name="Navarro D."/>
            <person name="Riley R."/>
            <person name="Grigoriev I.V."/>
            <person name="Zhou S."/>
            <person name="Raouche S."/>
            <person name="Rosso M.N."/>
        </authorList>
    </citation>
    <scope>NUCLEOTIDE SEQUENCE [LARGE SCALE GENOMIC DNA]</scope>
    <source>
        <strain evidence="12 13">BRFM 1820</strain>
    </source>
</reference>
<evidence type="ECO:0000256" key="6">
    <source>
        <dbReference type="ARBA" id="ARBA00023242"/>
    </source>
</evidence>
<evidence type="ECO:0000256" key="5">
    <source>
        <dbReference type="ARBA" id="ARBA00022833"/>
    </source>
</evidence>
<name>A0A371DN05_9APHY</name>
<evidence type="ECO:0000256" key="2">
    <source>
        <dbReference type="ARBA" id="ARBA00022722"/>
    </source>
</evidence>
<dbReference type="CDD" id="cd09876">
    <property type="entry name" value="PIN_Nob1-like"/>
    <property type="match status" value="1"/>
</dbReference>
<dbReference type="PANTHER" id="PTHR12814:SF2">
    <property type="entry name" value="RNA-BINDING PROTEIN NOB1"/>
    <property type="match status" value="1"/>
</dbReference>
<protein>
    <recommendedName>
        <fullName evidence="7">20S-pre-rRNA D-site endonuclease NOB1</fullName>
    </recommendedName>
</protein>
<feature type="compositionally biased region" description="Basic and acidic residues" evidence="9">
    <location>
        <begin position="439"/>
        <end position="448"/>
    </location>
</feature>
<dbReference type="STRING" id="139420.A0A371DN05"/>
<keyword evidence="2" id="KW-0540">Nuclease</keyword>
<dbReference type="Proteomes" id="UP000256964">
    <property type="component" value="Unassembled WGS sequence"/>
</dbReference>
<feature type="compositionally biased region" description="Acidic residues" evidence="9">
    <location>
        <begin position="255"/>
        <end position="268"/>
    </location>
</feature>
<dbReference type="GO" id="GO:0005737">
    <property type="term" value="C:cytoplasm"/>
    <property type="evidence" value="ECO:0007669"/>
    <property type="project" value="UniProtKB-ARBA"/>
</dbReference>
<dbReference type="AlphaFoldDB" id="A0A371DN05"/>